<evidence type="ECO:0000313" key="6">
    <source>
        <dbReference type="EMBL" id="KAK0425035.1"/>
    </source>
</evidence>
<dbReference type="Pfam" id="PF14724">
    <property type="entry name" value="mit_SMPDase"/>
    <property type="match status" value="1"/>
</dbReference>
<comment type="caution">
    <text evidence="6">The sequence shown here is derived from an EMBL/GenBank/DDBJ whole genome shotgun (WGS) entry which is preliminary data.</text>
</comment>
<evidence type="ECO:0000256" key="3">
    <source>
        <dbReference type="ARBA" id="ARBA00022989"/>
    </source>
</evidence>
<dbReference type="GO" id="GO:0046475">
    <property type="term" value="P:glycerophospholipid catabolic process"/>
    <property type="evidence" value="ECO:0007669"/>
    <property type="project" value="TreeGrafter"/>
</dbReference>
<feature type="transmembrane region" description="Helical" evidence="5">
    <location>
        <begin position="587"/>
        <end position="608"/>
    </location>
</feature>
<keyword evidence="7" id="KW-1185">Reference proteome</keyword>
<dbReference type="PANTHER" id="PTHR12988">
    <property type="entry name" value="SPHINGOMYELIN PHOSPHODIESTERASE 4"/>
    <property type="match status" value="1"/>
</dbReference>
<organism evidence="6 7">
    <name type="scientific">Steinernema hermaphroditum</name>
    <dbReference type="NCBI Taxonomy" id="289476"/>
    <lineage>
        <taxon>Eukaryota</taxon>
        <taxon>Metazoa</taxon>
        <taxon>Ecdysozoa</taxon>
        <taxon>Nematoda</taxon>
        <taxon>Chromadorea</taxon>
        <taxon>Rhabditida</taxon>
        <taxon>Tylenchina</taxon>
        <taxon>Panagrolaimomorpha</taxon>
        <taxon>Strongyloidoidea</taxon>
        <taxon>Steinernematidae</taxon>
        <taxon>Steinernema</taxon>
    </lineage>
</organism>
<keyword evidence="3 5" id="KW-1133">Transmembrane helix</keyword>
<dbReference type="GO" id="GO:0006685">
    <property type="term" value="P:sphingomyelin catabolic process"/>
    <property type="evidence" value="ECO:0007669"/>
    <property type="project" value="TreeGrafter"/>
</dbReference>
<evidence type="ECO:0000313" key="7">
    <source>
        <dbReference type="Proteomes" id="UP001175271"/>
    </source>
</evidence>
<keyword evidence="4 5" id="KW-0472">Membrane</keyword>
<dbReference type="GO" id="GO:0016020">
    <property type="term" value="C:membrane"/>
    <property type="evidence" value="ECO:0007669"/>
    <property type="project" value="UniProtKB-SubCell"/>
</dbReference>
<evidence type="ECO:0000256" key="1">
    <source>
        <dbReference type="ARBA" id="ARBA00004167"/>
    </source>
</evidence>
<name>A0AA39IIN4_9BILA</name>
<evidence type="ECO:0000256" key="5">
    <source>
        <dbReference type="SAM" id="Phobius"/>
    </source>
</evidence>
<reference evidence="6" key="1">
    <citation type="submission" date="2023-06" db="EMBL/GenBank/DDBJ databases">
        <title>Genomic analysis of the entomopathogenic nematode Steinernema hermaphroditum.</title>
        <authorList>
            <person name="Schwarz E.M."/>
            <person name="Heppert J.K."/>
            <person name="Baniya A."/>
            <person name="Schwartz H.T."/>
            <person name="Tan C.-H."/>
            <person name="Antoshechkin I."/>
            <person name="Sternberg P.W."/>
            <person name="Goodrich-Blair H."/>
            <person name="Dillman A.R."/>
        </authorList>
    </citation>
    <scope>NUCLEOTIDE SEQUENCE</scope>
    <source>
        <strain evidence="6">PS9179</strain>
        <tissue evidence="6">Whole animal</tissue>
    </source>
</reference>
<dbReference type="PANTHER" id="PTHR12988:SF6">
    <property type="entry name" value="SPHINGOMYELIN PHOSPHODIESTERASE 4"/>
    <property type="match status" value="1"/>
</dbReference>
<accession>A0AA39IIN4</accession>
<proteinExistence type="predicted"/>
<dbReference type="InterPro" id="IPR024129">
    <property type="entry name" value="Sphingomy_SMPD4"/>
</dbReference>
<comment type="subcellular location">
    <subcellularLocation>
        <location evidence="1">Membrane</location>
        <topology evidence="1">Single-pass membrane protein</topology>
    </subcellularLocation>
</comment>
<keyword evidence="2 5" id="KW-0812">Transmembrane</keyword>
<dbReference type="GO" id="GO:0050290">
    <property type="term" value="F:sphingomyelin phosphodiesterase D activity"/>
    <property type="evidence" value="ECO:0007669"/>
    <property type="project" value="InterPro"/>
</dbReference>
<evidence type="ECO:0000256" key="4">
    <source>
        <dbReference type="ARBA" id="ARBA00023136"/>
    </source>
</evidence>
<dbReference type="AlphaFoldDB" id="A0AA39IIN4"/>
<dbReference type="Proteomes" id="UP001175271">
    <property type="component" value="Unassembled WGS sequence"/>
</dbReference>
<protein>
    <submittedName>
        <fullName evidence="6">Uncharacterized protein</fullName>
    </submittedName>
</protein>
<dbReference type="EMBL" id="JAUCMV010000001">
    <property type="protein sequence ID" value="KAK0425035.1"/>
    <property type="molecule type" value="Genomic_DNA"/>
</dbReference>
<dbReference type="GO" id="GO:0046513">
    <property type="term" value="P:ceramide biosynthetic process"/>
    <property type="evidence" value="ECO:0007669"/>
    <property type="project" value="TreeGrafter"/>
</dbReference>
<gene>
    <name evidence="6" type="ORF">QR680_008996</name>
</gene>
<evidence type="ECO:0000256" key="2">
    <source>
        <dbReference type="ARBA" id="ARBA00022692"/>
    </source>
</evidence>
<sequence>MTLNFAREQVASFISPTSNNGDQVYGFGDPGEIVLRVIDGLIARRDVYDLAETTAFAKQFISIIFANKEVDLVTTSIASTSGRIAFEQILHLIGPQSNAFKVVCSDRTTFFEFFTGLFEHVKQYDINFARAQGSIALELITEFTLYFFPDDEKTLFSHPVIGSYLHHAQPAKHLGNGVFGEGDLDFYKESMGPPSPIYEGDSGLQGAAFVNFYQCALTSLTSMRRWPTSLQLVVLRFIVKQFYVFLLAKTTNEYDQRNKMRVLNDPPMVDDMQEFCDAVLERWPIDATYRNVLDVWVGFTRPWRYSVTYGTVQGVDLSEFEGFISHCRAAILFPCQTLVNRFEKVDFCNVHVAASLVYIIELLKKPLVQEVFDSLGCNIDNLINALTKLAASGMNAAKRRDAYFRARSEATGWTRYLWDDTISDRRKLEEAIGYYNKVVLSDEVSVPAPSDFDDSQLPLLPEEEDNKEPDFQLDPATGFKTLTPLGRRQVILGKRRFNFSEVVKSRPRIVAPAAWYENETAARMVYRLCEFLNTLPATKTLASAYGQWTLLGVLAYLLMEPPYPRGSIPAFATNISRRDASPNIRFMASYPFLLLCLYFVLRLVFLVLF</sequence>